<feature type="transmembrane region" description="Helical" evidence="8">
    <location>
        <begin position="299"/>
        <end position="320"/>
    </location>
</feature>
<dbReference type="Gene3D" id="1.20.120.1770">
    <property type="match status" value="1"/>
</dbReference>
<dbReference type="PANTHER" id="PTHR47797">
    <property type="entry name" value="DEHYDROGENASE, PUTATIVE (AFU_ORTHOLOGUE AFUA_8G05805)-RELATED"/>
    <property type="match status" value="1"/>
</dbReference>
<dbReference type="CDD" id="cd08760">
    <property type="entry name" value="Cyt_b561_FRRS1_like"/>
    <property type="match status" value="1"/>
</dbReference>
<keyword evidence="5 8" id="KW-1133">Transmembrane helix</keyword>
<evidence type="ECO:0000256" key="3">
    <source>
        <dbReference type="ARBA" id="ARBA00022692"/>
    </source>
</evidence>
<evidence type="ECO:0000256" key="5">
    <source>
        <dbReference type="ARBA" id="ARBA00022989"/>
    </source>
</evidence>
<name>A0AAV9FZW5_9PEZI</name>
<accession>A0AAV9FZW5</accession>
<reference evidence="11" key="2">
    <citation type="submission" date="2023-05" db="EMBL/GenBank/DDBJ databases">
        <authorList>
            <consortium name="Lawrence Berkeley National Laboratory"/>
            <person name="Steindorff A."/>
            <person name="Hensen N."/>
            <person name="Bonometti L."/>
            <person name="Westerberg I."/>
            <person name="Brannstrom I.O."/>
            <person name="Guillou S."/>
            <person name="Cros-Aarteil S."/>
            <person name="Calhoun S."/>
            <person name="Haridas S."/>
            <person name="Kuo A."/>
            <person name="Mondo S."/>
            <person name="Pangilinan J."/>
            <person name="Riley R."/>
            <person name="Labutti K."/>
            <person name="Andreopoulos B."/>
            <person name="Lipzen A."/>
            <person name="Chen C."/>
            <person name="Yanf M."/>
            <person name="Daum C."/>
            <person name="Ng V."/>
            <person name="Clum A."/>
            <person name="Ohm R."/>
            <person name="Martin F."/>
            <person name="Silar P."/>
            <person name="Natvig D."/>
            <person name="Lalanne C."/>
            <person name="Gautier V."/>
            <person name="Ament-Velasquez S.L."/>
            <person name="Kruys A."/>
            <person name="Hutchinson M.I."/>
            <person name="Powell A.J."/>
            <person name="Barry K."/>
            <person name="Miller A.N."/>
            <person name="Grigoriev I.V."/>
            <person name="Debuchy R."/>
            <person name="Gladieux P."/>
            <person name="Thoren M.H."/>
            <person name="Johannesson H."/>
        </authorList>
    </citation>
    <scope>NUCLEOTIDE SEQUENCE</scope>
    <source>
        <strain evidence="11">PSN243</strain>
    </source>
</reference>
<protein>
    <recommendedName>
        <fullName evidence="10">Cytochrome b561 domain-containing protein</fullName>
    </recommendedName>
</protein>
<sequence>MAKLSTNSFYTASLVIIALYTAFCDATVQYCHEDTRIPVRFCMATETAFNTSTSKTDLRLTFGYQRSKYGGWSAVGIGSEMVGAIAFVCYMEHTSGDYGLGRISGHWEPRPSPGTLPQIETTRAELNTSGWFEASVVCCGCNDWPTLDTTSSTQPWIWSTNTIQKFRGADIGAPLEGHTYFGHFNMDMTKAVSETGSTSSPVINGWESVGQAAPDPNSAPEDNNQSFKFLFRFHGTITSLAFTILYPCGALAIRSKFKNPFRTHVTIQLLTTTLIVVGVSTALYRLGTQGSIGDYLSQPHVILGTSLVLLVPIQVLLGHLHHQAFIASRRVPMVTKSHTAIGYSIMIGGCVNTWLGFKLAGSTWRIVVLCLILSLWNASVIFVPLYKSRRNQKGPRDKKLGDGESEDSVPFLRVENKQNSSGDD</sequence>
<dbReference type="Pfam" id="PF03188">
    <property type="entry name" value="Cytochrom_B561"/>
    <property type="match status" value="1"/>
</dbReference>
<dbReference type="InterPro" id="IPR006593">
    <property type="entry name" value="Cyt_b561/ferric_Rdtase_TM"/>
</dbReference>
<feature type="domain" description="Cytochrome b561" evidence="10">
    <location>
        <begin position="233"/>
        <end position="357"/>
    </location>
</feature>
<feature type="transmembrane region" description="Helical" evidence="8">
    <location>
        <begin position="265"/>
        <end position="287"/>
    </location>
</feature>
<dbReference type="PANTHER" id="PTHR47797:SF3">
    <property type="entry name" value="CYTOCHROME B561 DOMAIN-CONTAINING PROTEIN"/>
    <property type="match status" value="1"/>
</dbReference>
<dbReference type="Pfam" id="PF16010">
    <property type="entry name" value="CDH-cyt"/>
    <property type="match status" value="1"/>
</dbReference>
<keyword evidence="4" id="KW-0249">Electron transport</keyword>
<dbReference type="CDD" id="cd09630">
    <property type="entry name" value="CDH_like_cytochrome"/>
    <property type="match status" value="1"/>
</dbReference>
<organism evidence="11 12">
    <name type="scientific">Podospora aff. communis PSN243</name>
    <dbReference type="NCBI Taxonomy" id="3040156"/>
    <lineage>
        <taxon>Eukaryota</taxon>
        <taxon>Fungi</taxon>
        <taxon>Dikarya</taxon>
        <taxon>Ascomycota</taxon>
        <taxon>Pezizomycotina</taxon>
        <taxon>Sordariomycetes</taxon>
        <taxon>Sordariomycetidae</taxon>
        <taxon>Sordariales</taxon>
        <taxon>Podosporaceae</taxon>
        <taxon>Podospora</taxon>
    </lineage>
</organism>
<keyword evidence="12" id="KW-1185">Reference proteome</keyword>
<evidence type="ECO:0000256" key="2">
    <source>
        <dbReference type="ARBA" id="ARBA00022448"/>
    </source>
</evidence>
<evidence type="ECO:0000259" key="10">
    <source>
        <dbReference type="SMART" id="SM00665"/>
    </source>
</evidence>
<evidence type="ECO:0000313" key="11">
    <source>
        <dbReference type="EMBL" id="KAK4441932.1"/>
    </source>
</evidence>
<evidence type="ECO:0000256" key="1">
    <source>
        <dbReference type="ARBA" id="ARBA00004370"/>
    </source>
</evidence>
<comment type="caution">
    <text evidence="11">The sequence shown here is derived from an EMBL/GenBank/DDBJ whole genome shotgun (WGS) entry which is preliminary data.</text>
</comment>
<comment type="subcellular location">
    <subcellularLocation>
        <location evidence="1">Membrane</location>
    </subcellularLocation>
</comment>
<dbReference type="InterPro" id="IPR015920">
    <property type="entry name" value="Cellobiose_DH-like_cyt"/>
</dbReference>
<evidence type="ECO:0000256" key="9">
    <source>
        <dbReference type="SAM" id="SignalP"/>
    </source>
</evidence>
<feature type="signal peptide" evidence="9">
    <location>
        <begin position="1"/>
        <end position="26"/>
    </location>
</feature>
<evidence type="ECO:0000313" key="12">
    <source>
        <dbReference type="Proteomes" id="UP001321760"/>
    </source>
</evidence>
<reference evidence="11" key="1">
    <citation type="journal article" date="2023" name="Mol. Phylogenet. Evol.">
        <title>Genome-scale phylogeny and comparative genomics of the fungal order Sordariales.</title>
        <authorList>
            <person name="Hensen N."/>
            <person name="Bonometti L."/>
            <person name="Westerberg I."/>
            <person name="Brannstrom I.O."/>
            <person name="Guillou S."/>
            <person name="Cros-Aarteil S."/>
            <person name="Calhoun S."/>
            <person name="Haridas S."/>
            <person name="Kuo A."/>
            <person name="Mondo S."/>
            <person name="Pangilinan J."/>
            <person name="Riley R."/>
            <person name="LaButti K."/>
            <person name="Andreopoulos B."/>
            <person name="Lipzen A."/>
            <person name="Chen C."/>
            <person name="Yan M."/>
            <person name="Daum C."/>
            <person name="Ng V."/>
            <person name="Clum A."/>
            <person name="Steindorff A."/>
            <person name="Ohm R.A."/>
            <person name="Martin F."/>
            <person name="Silar P."/>
            <person name="Natvig D.O."/>
            <person name="Lalanne C."/>
            <person name="Gautier V."/>
            <person name="Ament-Velasquez S.L."/>
            <person name="Kruys A."/>
            <person name="Hutchinson M.I."/>
            <person name="Powell A.J."/>
            <person name="Barry K."/>
            <person name="Miller A.N."/>
            <person name="Grigoriev I.V."/>
            <person name="Debuchy R."/>
            <person name="Gladieux P."/>
            <person name="Hiltunen Thoren M."/>
            <person name="Johannesson H."/>
        </authorList>
    </citation>
    <scope>NUCLEOTIDE SEQUENCE</scope>
    <source>
        <strain evidence="11">PSN243</strain>
    </source>
</reference>
<feature type="transmembrane region" description="Helical" evidence="8">
    <location>
        <begin position="229"/>
        <end position="253"/>
    </location>
</feature>
<dbReference type="SMART" id="SM00665">
    <property type="entry name" value="B561"/>
    <property type="match status" value="1"/>
</dbReference>
<evidence type="ECO:0000256" key="8">
    <source>
        <dbReference type="SAM" id="Phobius"/>
    </source>
</evidence>
<dbReference type="SUPFAM" id="SSF49344">
    <property type="entry name" value="CBD9-like"/>
    <property type="match status" value="1"/>
</dbReference>
<dbReference type="AlphaFoldDB" id="A0AAV9FZW5"/>
<feature type="region of interest" description="Disordered" evidence="7">
    <location>
        <begin position="391"/>
        <end position="424"/>
    </location>
</feature>
<evidence type="ECO:0000256" key="6">
    <source>
        <dbReference type="ARBA" id="ARBA00023136"/>
    </source>
</evidence>
<keyword evidence="6 8" id="KW-0472">Membrane</keyword>
<keyword evidence="9" id="KW-0732">Signal</keyword>
<gene>
    <name evidence="11" type="ORF">QBC34DRAFT_364586</name>
</gene>
<feature type="transmembrane region" description="Helical" evidence="8">
    <location>
        <begin position="363"/>
        <end position="386"/>
    </location>
</feature>
<dbReference type="EMBL" id="MU866045">
    <property type="protein sequence ID" value="KAK4441932.1"/>
    <property type="molecule type" value="Genomic_DNA"/>
</dbReference>
<feature type="chain" id="PRO_5043339522" description="Cytochrome b561 domain-containing protein" evidence="9">
    <location>
        <begin position="27"/>
        <end position="424"/>
    </location>
</feature>
<dbReference type="GO" id="GO:0016020">
    <property type="term" value="C:membrane"/>
    <property type="evidence" value="ECO:0007669"/>
    <property type="project" value="UniProtKB-SubCell"/>
</dbReference>
<dbReference type="Proteomes" id="UP001321760">
    <property type="component" value="Unassembled WGS sequence"/>
</dbReference>
<evidence type="ECO:0000256" key="4">
    <source>
        <dbReference type="ARBA" id="ARBA00022982"/>
    </source>
</evidence>
<dbReference type="Gene3D" id="2.60.40.1210">
    <property type="entry name" value="Cellobiose dehydrogenase, cytochrome domain"/>
    <property type="match status" value="1"/>
</dbReference>
<feature type="transmembrane region" description="Helical" evidence="8">
    <location>
        <begin position="340"/>
        <end position="357"/>
    </location>
</feature>
<proteinExistence type="predicted"/>
<keyword evidence="2" id="KW-0813">Transport</keyword>
<evidence type="ECO:0000256" key="7">
    <source>
        <dbReference type="SAM" id="MobiDB-lite"/>
    </source>
</evidence>
<keyword evidence="3 8" id="KW-0812">Transmembrane</keyword>